<evidence type="ECO:0000313" key="2">
    <source>
        <dbReference type="Proteomes" id="UP000647172"/>
    </source>
</evidence>
<sequence length="79" mass="8748">MQESADDVTRAEALFASDLQAADVEDTDAVDRAVAALLRRNGPRGCSARMAYEFGEHPDLAAERMRWARRVVRQRVGTA</sequence>
<proteinExistence type="predicted"/>
<dbReference type="AlphaFoldDB" id="A0A919JJ97"/>
<name>A0A919JJ97_9ACTN</name>
<evidence type="ECO:0000313" key="1">
    <source>
        <dbReference type="EMBL" id="GIE51778.1"/>
    </source>
</evidence>
<comment type="caution">
    <text evidence="1">The sequence shown here is derived from an EMBL/GenBank/DDBJ whole genome shotgun (WGS) entry which is preliminary data.</text>
</comment>
<protein>
    <submittedName>
        <fullName evidence="1">Uncharacterized protein</fullName>
    </submittedName>
</protein>
<dbReference type="EMBL" id="BOMQ01000061">
    <property type="protein sequence ID" value="GIE51778.1"/>
    <property type="molecule type" value="Genomic_DNA"/>
</dbReference>
<keyword evidence="2" id="KW-1185">Reference proteome</keyword>
<dbReference type="RefSeq" id="WP_203772613.1">
    <property type="nucleotide sequence ID" value="NZ_BAAAYJ010000097.1"/>
</dbReference>
<organism evidence="1 2">
    <name type="scientific">Actinoplanes nipponensis</name>
    <dbReference type="NCBI Taxonomy" id="135950"/>
    <lineage>
        <taxon>Bacteria</taxon>
        <taxon>Bacillati</taxon>
        <taxon>Actinomycetota</taxon>
        <taxon>Actinomycetes</taxon>
        <taxon>Micromonosporales</taxon>
        <taxon>Micromonosporaceae</taxon>
        <taxon>Actinoplanes</taxon>
    </lineage>
</organism>
<gene>
    <name evidence="1" type="ORF">Ani05nite_53120</name>
</gene>
<reference evidence="1" key="1">
    <citation type="submission" date="2021-01" db="EMBL/GenBank/DDBJ databases">
        <title>Whole genome shotgun sequence of Actinoplanes nipponensis NBRC 14063.</title>
        <authorList>
            <person name="Komaki H."/>
            <person name="Tamura T."/>
        </authorList>
    </citation>
    <scope>NUCLEOTIDE SEQUENCE</scope>
    <source>
        <strain evidence="1">NBRC 14063</strain>
    </source>
</reference>
<accession>A0A919JJ97</accession>
<dbReference type="Proteomes" id="UP000647172">
    <property type="component" value="Unassembled WGS sequence"/>
</dbReference>